<comment type="caution">
    <text evidence="1">The sequence shown here is derived from an EMBL/GenBank/DDBJ whole genome shotgun (WGS) entry which is preliminary data.</text>
</comment>
<dbReference type="KEGG" id="seqo:SE1039_16140"/>
<evidence type="ECO:0000313" key="2">
    <source>
        <dbReference type="EMBL" id="MDK9865650.1"/>
    </source>
</evidence>
<organism evidence="1 3">
    <name type="scientific">Staphylococcus equorum</name>
    <dbReference type="NCBI Taxonomy" id="246432"/>
    <lineage>
        <taxon>Bacteria</taxon>
        <taxon>Bacillati</taxon>
        <taxon>Bacillota</taxon>
        <taxon>Bacilli</taxon>
        <taxon>Bacillales</taxon>
        <taxon>Staphylococcaceae</taxon>
        <taxon>Staphylococcus</taxon>
    </lineage>
</organism>
<keyword evidence="3" id="KW-1185">Reference proteome</keyword>
<accession>A0A9X4L1U7</accession>
<gene>
    <name evidence="1" type="ORF">M4L89_03430</name>
    <name evidence="2" type="ORF">P1A27_06640</name>
</gene>
<evidence type="ECO:0000313" key="3">
    <source>
        <dbReference type="Proteomes" id="UP001152422"/>
    </source>
</evidence>
<dbReference type="AlphaFoldDB" id="A0A9X4L1U7"/>
<dbReference type="Proteomes" id="UP001152422">
    <property type="component" value="Unassembled WGS sequence"/>
</dbReference>
<dbReference type="EMBL" id="JARGCK010000003">
    <property type="protein sequence ID" value="MDK9865650.1"/>
    <property type="molecule type" value="Genomic_DNA"/>
</dbReference>
<dbReference type="Proteomes" id="UP001174037">
    <property type="component" value="Unassembled WGS sequence"/>
</dbReference>
<reference evidence="2" key="3">
    <citation type="submission" date="2023-03" db="EMBL/GenBank/DDBJ databases">
        <authorList>
            <person name="Vazquez L."/>
            <person name="Rodriguez J."/>
            <person name="Mayo B."/>
            <person name="Florez A.B."/>
        </authorList>
    </citation>
    <scope>NUCLEOTIDE SEQUENCE</scope>
    <source>
        <strain evidence="2">5A3I</strain>
    </source>
</reference>
<proteinExistence type="predicted"/>
<reference evidence="1" key="1">
    <citation type="submission" date="2022-05" db="EMBL/GenBank/DDBJ databases">
        <title>Comparative genomics of Staphylococcus equorum isolates.</title>
        <authorList>
            <person name="Luelf R.H."/>
        </authorList>
    </citation>
    <scope>NUCLEOTIDE SEQUENCE</scope>
    <source>
        <strain evidence="1">TMW 2.2497</strain>
    </source>
</reference>
<dbReference type="RefSeq" id="WP_056935754.1">
    <property type="nucleotide sequence ID" value="NZ_CP013114.1"/>
</dbReference>
<name>A0A9X4L1U7_9STAP</name>
<dbReference type="EMBL" id="JAMBQA010000001">
    <property type="protein sequence ID" value="MDG0845301.1"/>
    <property type="molecule type" value="Genomic_DNA"/>
</dbReference>
<reference evidence="2" key="2">
    <citation type="journal article" date="2023" name="Int. J. Mol. Sci.">
        <title>Antibiotic Resistance/Susceptibility Profiles of Staphylococcus equorum Strains from Cheese, and Genome Analysis for Antibiotic Resistance Genes.</title>
        <authorList>
            <person name="Vazquez L."/>
            <person name="Srednik M.E."/>
            <person name="Rodriguez J."/>
            <person name="Florez A.B."/>
            <person name="Mayo B."/>
        </authorList>
    </citation>
    <scope>NUCLEOTIDE SEQUENCE</scope>
    <source>
        <strain evidence="2">5A3I</strain>
    </source>
</reference>
<evidence type="ECO:0000313" key="1">
    <source>
        <dbReference type="EMBL" id="MDG0845301.1"/>
    </source>
</evidence>
<sequence>MENFNYENRHYLALKQEDLKLNKEKIEWIFTNYEQITFSVKWNKNKTPILMMNGYKIASISNLKSHINIHDLKGEFNFNNTPLLRVSCRF</sequence>
<protein>
    <submittedName>
        <fullName evidence="1">Uncharacterized protein</fullName>
    </submittedName>
</protein>